<feature type="non-terminal residue" evidence="2">
    <location>
        <position position="1"/>
    </location>
</feature>
<dbReference type="AlphaFoldDB" id="N4UX93"/>
<dbReference type="VEuPathDB" id="FungiDB:FOC1_g10000250"/>
<keyword evidence="1" id="KW-0812">Transmembrane</keyword>
<accession>N4UX93</accession>
<keyword evidence="1" id="KW-0472">Membrane</keyword>
<organism evidence="2 3">
    <name type="scientific">Fusarium oxysporum f. sp. cubense (strain race 1)</name>
    <name type="common">Panama disease fungus</name>
    <dbReference type="NCBI Taxonomy" id="1229664"/>
    <lineage>
        <taxon>Eukaryota</taxon>
        <taxon>Fungi</taxon>
        <taxon>Dikarya</taxon>
        <taxon>Ascomycota</taxon>
        <taxon>Pezizomycotina</taxon>
        <taxon>Sordariomycetes</taxon>
        <taxon>Hypocreomycetidae</taxon>
        <taxon>Hypocreales</taxon>
        <taxon>Nectriaceae</taxon>
        <taxon>Fusarium</taxon>
        <taxon>Fusarium oxysporum species complex</taxon>
    </lineage>
</organism>
<sequence>DEDAEVLSGWGDGRLLPLAMGWVRSSALLLLMLLGWAGAVRGVRGGDAAVCRLRSRHIAGKLPFPRVKKAVGELLSETSLGSIGKLLGGFLKLGAEGLENHQLGVVLFHALAREFIRRFDDRDWLLFKDQWGVGTLSSFRSCSKSGCVEW</sequence>
<proteinExistence type="predicted"/>
<feature type="transmembrane region" description="Helical" evidence="1">
    <location>
        <begin position="15"/>
        <end position="36"/>
    </location>
</feature>
<gene>
    <name evidence="2" type="ORF">FOC1_g10000250</name>
</gene>
<reference evidence="3" key="1">
    <citation type="submission" date="2012-09" db="EMBL/GenBank/DDBJ databases">
        <title>Genome sequencing and comparative transcriptomics of race 1 and race 4 of banana pathogen: Fusarium oxysporum f. sp. cubense.</title>
        <authorList>
            <person name="Fang X."/>
            <person name="Huang J."/>
        </authorList>
    </citation>
    <scope>NUCLEOTIDE SEQUENCE [LARGE SCALE GENOMIC DNA]</scope>
    <source>
        <strain evidence="3">race 1</strain>
    </source>
</reference>
<name>N4UX93_FUSC1</name>
<protein>
    <submittedName>
        <fullName evidence="2">Uncharacterized protein</fullName>
    </submittedName>
</protein>
<dbReference type="EMBL" id="KB730016">
    <property type="protein sequence ID" value="ENH74795.1"/>
    <property type="molecule type" value="Genomic_DNA"/>
</dbReference>
<dbReference type="OMA" id="LPLAMKW"/>
<reference evidence="3" key="2">
    <citation type="journal article" date="2014" name="PLoS ONE">
        <title>Genome and Transcriptome Analysis of the Fungal Pathogen Fusarium oxysporum f. sp. cubense Causing Banana Vascular Wilt Disease.</title>
        <authorList>
            <person name="Guo L."/>
            <person name="Han L."/>
            <person name="Yang L."/>
            <person name="Zeng H."/>
            <person name="Fan D."/>
            <person name="Zhu Y."/>
            <person name="Feng Y."/>
            <person name="Wang G."/>
            <person name="Peng C."/>
            <person name="Jiang X."/>
            <person name="Zhou D."/>
            <person name="Ni P."/>
            <person name="Liang C."/>
            <person name="Liu L."/>
            <person name="Wang J."/>
            <person name="Mao C."/>
            <person name="Fang X."/>
            <person name="Peng M."/>
            <person name="Huang J."/>
        </authorList>
    </citation>
    <scope>NUCLEOTIDE SEQUENCE [LARGE SCALE GENOMIC DNA]</scope>
    <source>
        <strain evidence="3">race 1</strain>
    </source>
</reference>
<keyword evidence="1" id="KW-1133">Transmembrane helix</keyword>
<dbReference type="HOGENOM" id="CLU_146426_0_0_1"/>
<evidence type="ECO:0000313" key="2">
    <source>
        <dbReference type="EMBL" id="ENH74795.1"/>
    </source>
</evidence>
<evidence type="ECO:0000313" key="3">
    <source>
        <dbReference type="Proteomes" id="UP000016928"/>
    </source>
</evidence>
<dbReference type="Proteomes" id="UP000016928">
    <property type="component" value="Unassembled WGS sequence"/>
</dbReference>
<evidence type="ECO:0000256" key="1">
    <source>
        <dbReference type="SAM" id="Phobius"/>
    </source>
</evidence>